<accession>A0A8J5XXN9</accession>
<protein>
    <submittedName>
        <fullName evidence="2">Uncharacterized protein</fullName>
    </submittedName>
</protein>
<dbReference type="OMA" id="ACDETMA"/>
<sequence>MAGGAWMVALALLAPGWTGLRARAPSPRLRGARSAAATQMCALPARADDELVDALMAAARAGDVTAVDDAFDRVPHASMVRVHELAAQGVMDAVWVVRCMEDVMRSRMADGASKLRVLLESGEITRMDAALSRLVRDGGADTAFNLVLASNLEHARAACDETMAQLYTHLSTRVQEELEKRAAPAVGLLHRLLRTPDAGLRERVLVDFLAPKTSVALPGAEPIALATPAPPKVTAAQFGDAVRGAVAALASVELRGETVAESVEECRAVAKQAREVVAQHCTADELDAFSRQLAPVFAPFQARQ</sequence>
<evidence type="ECO:0000313" key="3">
    <source>
        <dbReference type="Proteomes" id="UP000751190"/>
    </source>
</evidence>
<proteinExistence type="predicted"/>
<dbReference type="Proteomes" id="UP000751190">
    <property type="component" value="Unassembled WGS sequence"/>
</dbReference>
<keyword evidence="3" id="KW-1185">Reference proteome</keyword>
<feature type="chain" id="PRO_5035233630" evidence="1">
    <location>
        <begin position="23"/>
        <end position="304"/>
    </location>
</feature>
<dbReference type="AlphaFoldDB" id="A0A8J5XXN9"/>
<comment type="caution">
    <text evidence="2">The sequence shown here is derived from an EMBL/GenBank/DDBJ whole genome shotgun (WGS) entry which is preliminary data.</text>
</comment>
<feature type="signal peptide" evidence="1">
    <location>
        <begin position="1"/>
        <end position="22"/>
    </location>
</feature>
<organism evidence="2 3">
    <name type="scientific">Diacronema lutheri</name>
    <name type="common">Unicellular marine alga</name>
    <name type="synonym">Monochrysis lutheri</name>
    <dbReference type="NCBI Taxonomy" id="2081491"/>
    <lineage>
        <taxon>Eukaryota</taxon>
        <taxon>Haptista</taxon>
        <taxon>Haptophyta</taxon>
        <taxon>Pavlovophyceae</taxon>
        <taxon>Pavlovales</taxon>
        <taxon>Pavlovaceae</taxon>
        <taxon>Diacronema</taxon>
    </lineage>
</organism>
<evidence type="ECO:0000256" key="1">
    <source>
        <dbReference type="SAM" id="SignalP"/>
    </source>
</evidence>
<gene>
    <name evidence="2" type="ORF">KFE25_009362</name>
</gene>
<dbReference type="EMBL" id="JAGTXO010000001">
    <property type="protein sequence ID" value="KAG8470941.1"/>
    <property type="molecule type" value="Genomic_DNA"/>
</dbReference>
<dbReference type="OrthoDB" id="196020at2759"/>
<reference evidence="2" key="1">
    <citation type="submission" date="2021-05" db="EMBL/GenBank/DDBJ databases">
        <title>The genome of the haptophyte Pavlova lutheri (Diacronema luteri, Pavlovales) - a model for lipid biosynthesis in eukaryotic algae.</title>
        <authorList>
            <person name="Hulatt C.J."/>
            <person name="Posewitz M.C."/>
        </authorList>
    </citation>
    <scope>NUCLEOTIDE SEQUENCE</scope>
    <source>
        <strain evidence="2">NIVA-4/92</strain>
    </source>
</reference>
<keyword evidence="1" id="KW-0732">Signal</keyword>
<evidence type="ECO:0000313" key="2">
    <source>
        <dbReference type="EMBL" id="KAG8470941.1"/>
    </source>
</evidence>
<name>A0A8J5XXN9_DIALT</name>